<keyword evidence="5" id="KW-1185">Reference proteome</keyword>
<feature type="domain" description="SUF system FeS cluster assembly SufBD N-terminal" evidence="3">
    <location>
        <begin position="21"/>
        <end position="177"/>
    </location>
</feature>
<accession>A0A2W1JHI8</accession>
<dbReference type="InterPro" id="IPR011542">
    <property type="entry name" value="SUF_FeS_clus_asmbl_SufD"/>
</dbReference>
<dbReference type="PANTHER" id="PTHR43575:SF1">
    <property type="entry name" value="PROTEIN ABCI7, CHLOROPLASTIC"/>
    <property type="match status" value="1"/>
</dbReference>
<comment type="similarity">
    <text evidence="1">Belongs to the iron-sulfur cluster assembly SufBD family.</text>
</comment>
<comment type="caution">
    <text evidence="4">The sequence shown here is derived from an EMBL/GenBank/DDBJ whole genome shotgun (WGS) entry which is preliminary data.</text>
</comment>
<evidence type="ECO:0000259" key="3">
    <source>
        <dbReference type="Pfam" id="PF19295"/>
    </source>
</evidence>
<evidence type="ECO:0000259" key="2">
    <source>
        <dbReference type="Pfam" id="PF01458"/>
    </source>
</evidence>
<name>A0A2W1JHI8_9CYAN</name>
<reference evidence="4 5" key="1">
    <citation type="journal article" date="2018" name="Sci. Rep.">
        <title>A novel species of the marine cyanobacterium Acaryochloris with a unique pigment content and lifestyle.</title>
        <authorList>
            <person name="Partensky F."/>
            <person name="Six C."/>
            <person name="Ratin M."/>
            <person name="Garczarek L."/>
            <person name="Vaulot D."/>
            <person name="Probert I."/>
            <person name="Calteau A."/>
            <person name="Gourvil P."/>
            <person name="Marie D."/>
            <person name="Grebert T."/>
            <person name="Bouchier C."/>
            <person name="Le Panse S."/>
            <person name="Gachenot M."/>
            <person name="Rodriguez F."/>
            <person name="Garrido J.L."/>
        </authorList>
    </citation>
    <scope>NUCLEOTIDE SEQUENCE [LARGE SCALE GENOMIC DNA]</scope>
    <source>
        <strain evidence="4 5">RCC1774</strain>
    </source>
</reference>
<dbReference type="NCBIfam" id="TIGR01981">
    <property type="entry name" value="sufD"/>
    <property type="match status" value="1"/>
</dbReference>
<dbReference type="SUPFAM" id="SSF101960">
    <property type="entry name" value="Stabilizer of iron transporter SufD"/>
    <property type="match status" value="1"/>
</dbReference>
<dbReference type="AlphaFoldDB" id="A0A2W1JHI8"/>
<evidence type="ECO:0000313" key="4">
    <source>
        <dbReference type="EMBL" id="PZD72968.1"/>
    </source>
</evidence>
<dbReference type="OrthoDB" id="9803529at2"/>
<dbReference type="InterPro" id="IPR000825">
    <property type="entry name" value="SUF_FeS_clus_asmbl_SufBD_core"/>
</dbReference>
<sequence>MTISTIEVTPSDLKGRGDAERQAYLNTLISQRAEFGAEVPDWVMGVRDRNLTLIQDQALPSNKTEEWRFTDPSSLYKIPFQPAAATVTAEQIQAHSWSDAAIRLVFVNGVFAPDLSSQAEVSGLQITTLKNLDASFQEYLGKTHGAEEVFTALNSCNFTDAAVLKVDRNQSIEAPIHLLFVSAAQGEAPTVAYPRVLVVAETGSTVTLVEDFVSVGAQTFTNAVAEIFLAANAQVNHIRLQREETTAFHIGKTAVSQKRDSRYCSIAISLGGQLSRHNPEIVTEEQTETILDGLTLATDSQVADTHSALTFSQAHCQAQQLHKCIVDDHARAVFNGRIFVPKAAQQTNAAQLSRNLLLSPKARVDTKPQLEIVADDVKCAHGATVSQLEDDEVFYLQSRGLDHDNACDLLVKAFAAEILEKIPVPSIRQGLLEDVLSRLR</sequence>
<protein>
    <submittedName>
        <fullName evidence="4">FeS cluster assembly protein SufD</fullName>
    </submittedName>
</protein>
<organism evidence="4 5">
    <name type="scientific">Acaryochloris thomasi RCC1774</name>
    <dbReference type="NCBI Taxonomy" id="1764569"/>
    <lineage>
        <taxon>Bacteria</taxon>
        <taxon>Bacillati</taxon>
        <taxon>Cyanobacteriota</taxon>
        <taxon>Cyanophyceae</taxon>
        <taxon>Acaryochloridales</taxon>
        <taxon>Acaryochloridaceae</taxon>
        <taxon>Acaryochloris</taxon>
        <taxon>Acaryochloris thomasi</taxon>
    </lineage>
</organism>
<evidence type="ECO:0000313" key="5">
    <source>
        <dbReference type="Proteomes" id="UP000248857"/>
    </source>
</evidence>
<proteinExistence type="inferred from homology"/>
<dbReference type="RefSeq" id="WP_110986593.1">
    <property type="nucleotide sequence ID" value="NZ_CAWNWM010000007.1"/>
</dbReference>
<dbReference type="InterPro" id="IPR045595">
    <property type="entry name" value="SufBD_N"/>
</dbReference>
<gene>
    <name evidence="4" type="primary">sufD_1</name>
    <name evidence="4" type="ORF">C1752_02907</name>
</gene>
<dbReference type="GO" id="GO:0016226">
    <property type="term" value="P:iron-sulfur cluster assembly"/>
    <property type="evidence" value="ECO:0007669"/>
    <property type="project" value="InterPro"/>
</dbReference>
<feature type="domain" description="SUF system FeS cluster assembly SufBD core" evidence="2">
    <location>
        <begin position="186"/>
        <end position="414"/>
    </location>
</feature>
<dbReference type="EMBL" id="PQWO01000007">
    <property type="protein sequence ID" value="PZD72968.1"/>
    <property type="molecule type" value="Genomic_DNA"/>
</dbReference>
<dbReference type="Proteomes" id="UP000248857">
    <property type="component" value="Unassembled WGS sequence"/>
</dbReference>
<dbReference type="InterPro" id="IPR037284">
    <property type="entry name" value="SUF_FeS_clus_asmbl_SufBD_sf"/>
</dbReference>
<dbReference type="InterPro" id="IPR055346">
    <property type="entry name" value="Fe-S_cluster_assembly_SufBD"/>
</dbReference>
<dbReference type="Pfam" id="PF19295">
    <property type="entry name" value="SufBD_N"/>
    <property type="match status" value="1"/>
</dbReference>
<evidence type="ECO:0000256" key="1">
    <source>
        <dbReference type="ARBA" id="ARBA00043967"/>
    </source>
</evidence>
<dbReference type="PANTHER" id="PTHR43575">
    <property type="entry name" value="PROTEIN ABCI7, CHLOROPLASTIC"/>
    <property type="match status" value="1"/>
</dbReference>
<dbReference type="Pfam" id="PF01458">
    <property type="entry name" value="SUFBD_core"/>
    <property type="match status" value="1"/>
</dbReference>